<organism evidence="10">
    <name type="scientific">Mastinocerus sp. MAS01</name>
    <dbReference type="NCBI Taxonomy" id="1205632"/>
    <lineage>
        <taxon>Eukaryota</taxon>
        <taxon>Metazoa</taxon>
        <taxon>Ecdysozoa</taxon>
        <taxon>Arthropoda</taxon>
        <taxon>Hexapoda</taxon>
        <taxon>Insecta</taxon>
        <taxon>Pterygota</taxon>
        <taxon>Neoptera</taxon>
        <taxon>Endopterygota</taxon>
        <taxon>Coleoptera</taxon>
        <taxon>Polyphaga</taxon>
        <taxon>Elateriformia</taxon>
        <taxon>Elateroidea</taxon>
        <taxon>Phengodidae</taxon>
        <taxon>Mastinocerinae</taxon>
        <taxon>Mastinocerus</taxon>
    </lineage>
</organism>
<evidence type="ECO:0000313" key="10">
    <source>
        <dbReference type="EMBL" id="ALO76491.1"/>
    </source>
</evidence>
<dbReference type="InterPro" id="IPR000440">
    <property type="entry name" value="NADH_UbQ/plastoQ_OxRdtase_su3"/>
</dbReference>
<dbReference type="GO" id="GO:0031966">
    <property type="term" value="C:mitochondrial membrane"/>
    <property type="evidence" value="ECO:0007669"/>
    <property type="project" value="UniProtKB-SubCell"/>
</dbReference>
<evidence type="ECO:0000256" key="3">
    <source>
        <dbReference type="ARBA" id="ARBA00021007"/>
    </source>
</evidence>
<evidence type="ECO:0000256" key="4">
    <source>
        <dbReference type="ARBA" id="ARBA00022448"/>
    </source>
</evidence>
<dbReference type="AlphaFoldDB" id="A0A0S2MP34"/>
<keyword evidence="5 9" id="KW-0812">Transmembrane</keyword>
<evidence type="ECO:0000256" key="9">
    <source>
        <dbReference type="RuleBase" id="RU003640"/>
    </source>
</evidence>
<evidence type="ECO:0000256" key="5">
    <source>
        <dbReference type="ARBA" id="ARBA00022692"/>
    </source>
</evidence>
<dbReference type="Gene3D" id="1.20.58.1610">
    <property type="entry name" value="NADH:ubiquinone/plastoquinone oxidoreductase, chain 3"/>
    <property type="match status" value="1"/>
</dbReference>
<dbReference type="GO" id="GO:0008137">
    <property type="term" value="F:NADH dehydrogenase (ubiquinone) activity"/>
    <property type="evidence" value="ECO:0007669"/>
    <property type="project" value="UniProtKB-UniRule"/>
</dbReference>
<geneLocation type="mitochondrion" evidence="10"/>
<dbReference type="EMBL" id="JX412758">
    <property type="protein sequence ID" value="ALO76491.1"/>
    <property type="molecule type" value="Genomic_DNA"/>
</dbReference>
<comment type="subcellular location">
    <subcellularLocation>
        <location evidence="1">Membrane</location>
    </subcellularLocation>
    <subcellularLocation>
        <location evidence="9">Mitochondrion membrane</location>
        <topology evidence="9">Multi-pass membrane protein</topology>
    </subcellularLocation>
</comment>
<keyword evidence="9" id="KW-0830">Ubiquinone</keyword>
<comment type="function">
    <text evidence="9">Core subunit of the mitochondrial membrane respiratory chain NADH dehydrogenase (Complex I) which catalyzes electron transfer from NADH through the respiratory chain, using ubiquinone as an electron acceptor. Essential for the catalytic activity of complex I.</text>
</comment>
<evidence type="ECO:0000256" key="1">
    <source>
        <dbReference type="ARBA" id="ARBA00004370"/>
    </source>
</evidence>
<evidence type="ECO:0000256" key="8">
    <source>
        <dbReference type="ARBA" id="ARBA00049551"/>
    </source>
</evidence>
<dbReference type="InterPro" id="IPR038430">
    <property type="entry name" value="NDAH_ubi_oxred_su3_sf"/>
</dbReference>
<dbReference type="EC" id="7.1.1.2" evidence="9"/>
<evidence type="ECO:0000256" key="2">
    <source>
        <dbReference type="ARBA" id="ARBA00008472"/>
    </source>
</evidence>
<dbReference type="PANTHER" id="PTHR11058">
    <property type="entry name" value="NADH-UBIQUINONE OXIDOREDUCTASE CHAIN 3"/>
    <property type="match status" value="1"/>
</dbReference>
<keyword evidence="4 9" id="KW-0813">Transport</keyword>
<evidence type="ECO:0000256" key="7">
    <source>
        <dbReference type="ARBA" id="ARBA00023136"/>
    </source>
</evidence>
<keyword evidence="9" id="KW-0520">NAD</keyword>
<comment type="catalytic activity">
    <reaction evidence="8 9">
        <text>a ubiquinone + NADH + 5 H(+)(in) = a ubiquinol + NAD(+) + 4 H(+)(out)</text>
        <dbReference type="Rhea" id="RHEA:29091"/>
        <dbReference type="Rhea" id="RHEA-COMP:9565"/>
        <dbReference type="Rhea" id="RHEA-COMP:9566"/>
        <dbReference type="ChEBI" id="CHEBI:15378"/>
        <dbReference type="ChEBI" id="CHEBI:16389"/>
        <dbReference type="ChEBI" id="CHEBI:17976"/>
        <dbReference type="ChEBI" id="CHEBI:57540"/>
        <dbReference type="ChEBI" id="CHEBI:57945"/>
        <dbReference type="EC" id="7.1.1.2"/>
    </reaction>
</comment>
<feature type="transmembrane region" description="Helical" evidence="9">
    <location>
        <begin position="87"/>
        <end position="109"/>
    </location>
</feature>
<reference evidence="10" key="1">
    <citation type="submission" date="2012-06" db="EMBL/GenBank/DDBJ databases">
        <title>Mitogenomics of the Coleoptera under dense taxon sampling.</title>
        <authorList>
            <person name="Timmermans M.J.T.N."/>
            <person name="Lim J."/>
            <person name="Dodsworth S."/>
            <person name="Haran J."/>
            <person name="Ahrens D."/>
            <person name="Bocak L."/>
            <person name="London A."/>
            <person name="Culverwell L."/>
            <person name="Vogler A.P."/>
        </authorList>
    </citation>
    <scope>NUCLEOTIDE SEQUENCE</scope>
</reference>
<keyword evidence="9" id="KW-0249">Electron transport</keyword>
<protein>
    <recommendedName>
        <fullName evidence="3 9">NADH-ubiquinone oxidoreductase chain 3</fullName>
        <ecNumber evidence="9">7.1.1.2</ecNumber>
    </recommendedName>
</protein>
<keyword evidence="9" id="KW-0679">Respiratory chain</keyword>
<sequence>MIYMMMMMSLMAFTISSSLMMISMLMSTKMMMDREKSSPFECGFNPKNSARMPFSLQFFMITLLFLIFDVEITLILPFILTINYNNMMNMSMVMIIFLLILVIGLIHEWNEGILNWKM</sequence>
<accession>A0A0S2MP34</accession>
<keyword evidence="9 10" id="KW-0496">Mitochondrion</keyword>
<dbReference type="GO" id="GO:0030964">
    <property type="term" value="C:NADH dehydrogenase complex"/>
    <property type="evidence" value="ECO:0007669"/>
    <property type="project" value="TreeGrafter"/>
</dbReference>
<evidence type="ECO:0000256" key="6">
    <source>
        <dbReference type="ARBA" id="ARBA00022989"/>
    </source>
</evidence>
<name>A0A0S2MP34_9COLE</name>
<keyword evidence="9" id="KW-1278">Translocase</keyword>
<keyword evidence="7 9" id="KW-0472">Membrane</keyword>
<dbReference type="Pfam" id="PF00507">
    <property type="entry name" value="Oxidored_q4"/>
    <property type="match status" value="1"/>
</dbReference>
<gene>
    <name evidence="10" type="primary">nad3</name>
</gene>
<comment type="similarity">
    <text evidence="2 9">Belongs to the complex I subunit 3 family.</text>
</comment>
<dbReference type="PANTHER" id="PTHR11058:SF9">
    <property type="entry name" value="NADH-UBIQUINONE OXIDOREDUCTASE CHAIN 3"/>
    <property type="match status" value="1"/>
</dbReference>
<proteinExistence type="inferred from homology"/>
<keyword evidence="6 9" id="KW-1133">Transmembrane helix</keyword>